<dbReference type="EMBL" id="JAWJWF010000003">
    <property type="protein sequence ID" value="KAK6635021.1"/>
    <property type="molecule type" value="Genomic_DNA"/>
</dbReference>
<evidence type="ECO:0000256" key="1">
    <source>
        <dbReference type="SAM" id="MobiDB-lite"/>
    </source>
</evidence>
<protein>
    <submittedName>
        <fullName evidence="2">Uncharacterized protein</fullName>
    </submittedName>
</protein>
<sequence length="86" mass="10061">MSTRLTKLLMLSTVNGSNNVRRESKDDRMSNERESETMVEEEGQQERQKARDGDNVAEDEIREKSKEVEIKKDFFNCFSVGRFIIN</sequence>
<evidence type="ECO:0000313" key="3">
    <source>
        <dbReference type="Proteomes" id="UP001359485"/>
    </source>
</evidence>
<evidence type="ECO:0000313" key="2">
    <source>
        <dbReference type="EMBL" id="KAK6635021.1"/>
    </source>
</evidence>
<organism evidence="2 3">
    <name type="scientific">Polyplax serrata</name>
    <name type="common">Common mouse louse</name>
    <dbReference type="NCBI Taxonomy" id="468196"/>
    <lineage>
        <taxon>Eukaryota</taxon>
        <taxon>Metazoa</taxon>
        <taxon>Ecdysozoa</taxon>
        <taxon>Arthropoda</taxon>
        <taxon>Hexapoda</taxon>
        <taxon>Insecta</taxon>
        <taxon>Pterygota</taxon>
        <taxon>Neoptera</taxon>
        <taxon>Paraneoptera</taxon>
        <taxon>Psocodea</taxon>
        <taxon>Troctomorpha</taxon>
        <taxon>Phthiraptera</taxon>
        <taxon>Anoplura</taxon>
        <taxon>Polyplacidae</taxon>
        <taxon>Polyplax</taxon>
    </lineage>
</organism>
<feature type="compositionally biased region" description="Basic and acidic residues" evidence="1">
    <location>
        <begin position="44"/>
        <end position="60"/>
    </location>
</feature>
<dbReference type="Proteomes" id="UP001359485">
    <property type="component" value="Unassembled WGS sequence"/>
</dbReference>
<gene>
    <name evidence="2" type="ORF">RUM44_000270</name>
</gene>
<feature type="compositionally biased region" description="Basic and acidic residues" evidence="1">
    <location>
        <begin position="20"/>
        <end position="36"/>
    </location>
</feature>
<reference evidence="2 3" key="1">
    <citation type="submission" date="2023-09" db="EMBL/GenBank/DDBJ databases">
        <title>Genomes of two closely related lineages of the louse Polyplax serrata with different host specificities.</title>
        <authorList>
            <person name="Martinu J."/>
            <person name="Tarabai H."/>
            <person name="Stefka J."/>
            <person name="Hypsa V."/>
        </authorList>
    </citation>
    <scope>NUCLEOTIDE SEQUENCE [LARGE SCALE GENOMIC DNA]</scope>
    <source>
        <strain evidence="2">98ZLc_SE</strain>
    </source>
</reference>
<name>A0ABR1B6E3_POLSC</name>
<keyword evidence="3" id="KW-1185">Reference proteome</keyword>
<feature type="region of interest" description="Disordered" evidence="1">
    <location>
        <begin position="12"/>
        <end position="60"/>
    </location>
</feature>
<proteinExistence type="predicted"/>
<comment type="caution">
    <text evidence="2">The sequence shown here is derived from an EMBL/GenBank/DDBJ whole genome shotgun (WGS) entry which is preliminary data.</text>
</comment>
<accession>A0ABR1B6E3</accession>